<dbReference type="CDD" id="cd05326">
    <property type="entry name" value="secoisolariciresinol-DH_like_SDR_c"/>
    <property type="match status" value="1"/>
</dbReference>
<reference evidence="4" key="2">
    <citation type="journal article" date="2017" name="J. Anim. Genet.">
        <title>Multiple reference genome sequences of hot pepper reveal the massive evolution of plant disease resistance genes by retroduplication.</title>
        <authorList>
            <person name="Kim S."/>
            <person name="Park J."/>
            <person name="Yeom S.-I."/>
            <person name="Kim Y.-M."/>
            <person name="Seo E."/>
            <person name="Kim K.-T."/>
            <person name="Kim M.-S."/>
            <person name="Lee J.M."/>
            <person name="Cheong K."/>
            <person name="Shin H.-S."/>
            <person name="Kim S.-B."/>
            <person name="Han K."/>
            <person name="Lee J."/>
            <person name="Park M."/>
            <person name="Lee H.-A."/>
            <person name="Lee H.-Y."/>
            <person name="Lee Y."/>
            <person name="Oh S."/>
            <person name="Lee J.H."/>
            <person name="Choi E."/>
            <person name="Choi E."/>
            <person name="Lee S.E."/>
            <person name="Jeon J."/>
            <person name="Kim H."/>
            <person name="Choi G."/>
            <person name="Song H."/>
            <person name="Lee J."/>
            <person name="Lee S.-C."/>
            <person name="Kwon J.-K."/>
            <person name="Lee H.-Y."/>
            <person name="Koo N."/>
            <person name="Hong Y."/>
            <person name="Kim R.W."/>
            <person name="Kang W.-H."/>
            <person name="Huh J.H."/>
            <person name="Kang B.-C."/>
            <person name="Yang T.-J."/>
            <person name="Lee Y.-H."/>
            <person name="Bennetzen J.L."/>
            <person name="Choi D."/>
        </authorList>
    </citation>
    <scope>NUCLEOTIDE SEQUENCE [LARGE SCALE GENOMIC DNA]</scope>
    <source>
        <strain evidence="4">cv. PBC81</strain>
    </source>
</reference>
<evidence type="ECO:0000313" key="4">
    <source>
        <dbReference type="Proteomes" id="UP000224567"/>
    </source>
</evidence>
<dbReference type="AlphaFoldDB" id="A0A2G2XSA6"/>
<protein>
    <submittedName>
        <fullName evidence="3">Secoisolariciresinol dehydrogenase</fullName>
    </submittedName>
</protein>
<keyword evidence="4" id="KW-1185">Reference proteome</keyword>
<dbReference type="PRINTS" id="PR00081">
    <property type="entry name" value="GDHRDH"/>
</dbReference>
<dbReference type="InterPro" id="IPR045309">
    <property type="entry name" value="ABA2-like"/>
</dbReference>
<dbReference type="FunFam" id="3.40.50.720:FF:000084">
    <property type="entry name" value="Short-chain dehydrogenase reductase"/>
    <property type="match status" value="1"/>
</dbReference>
<dbReference type="PANTHER" id="PTHR43180:SF97">
    <property type="entry name" value="SECOISOLARICIRESINOL DEHYDROGENASE-LIKE"/>
    <property type="match status" value="1"/>
</dbReference>
<dbReference type="SUPFAM" id="SSF51735">
    <property type="entry name" value="NAD(P)-binding Rossmann-fold domains"/>
    <property type="match status" value="1"/>
</dbReference>
<dbReference type="InterPro" id="IPR036291">
    <property type="entry name" value="NAD(P)-bd_dom_sf"/>
</dbReference>
<keyword evidence="2" id="KW-0560">Oxidoreductase</keyword>
<dbReference type="PANTHER" id="PTHR43180">
    <property type="entry name" value="3-OXOACYL-(ACYL-CARRIER-PROTEIN) REDUCTASE (AFU_ORTHOLOGUE AFUA_6G11210)"/>
    <property type="match status" value="1"/>
</dbReference>
<dbReference type="OrthoDB" id="294295at2759"/>
<dbReference type="Gene3D" id="3.40.50.720">
    <property type="entry name" value="NAD(P)-binding Rossmann-like Domain"/>
    <property type="match status" value="1"/>
</dbReference>
<dbReference type="InterPro" id="IPR002347">
    <property type="entry name" value="SDR_fam"/>
</dbReference>
<dbReference type="EMBL" id="MLFT02000001">
    <property type="protein sequence ID" value="PHT60350.1"/>
    <property type="molecule type" value="Genomic_DNA"/>
</dbReference>
<gene>
    <name evidence="3" type="ORF">CQW23_02713</name>
</gene>
<organism evidence="3 4">
    <name type="scientific">Capsicum baccatum</name>
    <name type="common">Peruvian pepper</name>
    <dbReference type="NCBI Taxonomy" id="33114"/>
    <lineage>
        <taxon>Eukaryota</taxon>
        <taxon>Viridiplantae</taxon>
        <taxon>Streptophyta</taxon>
        <taxon>Embryophyta</taxon>
        <taxon>Tracheophyta</taxon>
        <taxon>Spermatophyta</taxon>
        <taxon>Magnoliopsida</taxon>
        <taxon>eudicotyledons</taxon>
        <taxon>Gunneridae</taxon>
        <taxon>Pentapetalae</taxon>
        <taxon>asterids</taxon>
        <taxon>lamiids</taxon>
        <taxon>Solanales</taxon>
        <taxon>Solanaceae</taxon>
        <taxon>Solanoideae</taxon>
        <taxon>Capsiceae</taxon>
        <taxon>Capsicum</taxon>
    </lineage>
</organism>
<accession>A0A2G2XSA6</accession>
<dbReference type="PRINTS" id="PR00080">
    <property type="entry name" value="SDRFAMILY"/>
</dbReference>
<comment type="caution">
    <text evidence="3">The sequence shown here is derived from an EMBL/GenBank/DDBJ whole genome shotgun (WGS) entry which is preliminary data.</text>
</comment>
<evidence type="ECO:0000313" key="3">
    <source>
        <dbReference type="EMBL" id="PHT60350.1"/>
    </source>
</evidence>
<evidence type="ECO:0000256" key="2">
    <source>
        <dbReference type="ARBA" id="ARBA00023002"/>
    </source>
</evidence>
<dbReference type="GO" id="GO:0016616">
    <property type="term" value="F:oxidoreductase activity, acting on the CH-OH group of donors, NAD or NADP as acceptor"/>
    <property type="evidence" value="ECO:0007669"/>
    <property type="project" value="InterPro"/>
</dbReference>
<sequence length="281" mass="29723">MASNSSSISTSAKRLDGKVAVITGGASGIGAATAKLFVKNGAKVVILDVQDDLGRSLCNEIGSEQISYVHCDVTNETQVENAIDFAVSKHGKIDIMYNNAGIIGSMAPGITTTDYENLKKVFDINVFGAFLGAKHAARVMIPAKKGVILFTASVAGVVAGMSPHTYAASKHAVIGLSNNLCVELGQYGIRVNCISPHVVDTPLLTKFVGEIDKNKVDEAIMKSSNLKIEKLEANDVAIAAVYLASDEAKYISGLNLMIDGGYSKTNPLFPMYISEIRSGFN</sequence>
<dbReference type="NCBIfam" id="NF005559">
    <property type="entry name" value="PRK07231.1"/>
    <property type="match status" value="1"/>
</dbReference>
<proteinExistence type="inferred from homology"/>
<evidence type="ECO:0000256" key="1">
    <source>
        <dbReference type="ARBA" id="ARBA00006484"/>
    </source>
</evidence>
<dbReference type="Proteomes" id="UP000224567">
    <property type="component" value="Unassembled WGS sequence"/>
</dbReference>
<reference evidence="3 4" key="1">
    <citation type="journal article" date="2017" name="Genome Biol.">
        <title>New reference genome sequences of hot pepper reveal the massive evolution of plant disease-resistance genes by retroduplication.</title>
        <authorList>
            <person name="Kim S."/>
            <person name="Park J."/>
            <person name="Yeom S.I."/>
            <person name="Kim Y.M."/>
            <person name="Seo E."/>
            <person name="Kim K.T."/>
            <person name="Kim M.S."/>
            <person name="Lee J.M."/>
            <person name="Cheong K."/>
            <person name="Shin H.S."/>
            <person name="Kim S.B."/>
            <person name="Han K."/>
            <person name="Lee J."/>
            <person name="Park M."/>
            <person name="Lee H.A."/>
            <person name="Lee H.Y."/>
            <person name="Lee Y."/>
            <person name="Oh S."/>
            <person name="Lee J.H."/>
            <person name="Choi E."/>
            <person name="Choi E."/>
            <person name="Lee S.E."/>
            <person name="Jeon J."/>
            <person name="Kim H."/>
            <person name="Choi G."/>
            <person name="Song H."/>
            <person name="Lee J."/>
            <person name="Lee S.C."/>
            <person name="Kwon J.K."/>
            <person name="Lee H.Y."/>
            <person name="Koo N."/>
            <person name="Hong Y."/>
            <person name="Kim R.W."/>
            <person name="Kang W.H."/>
            <person name="Huh J.H."/>
            <person name="Kang B.C."/>
            <person name="Yang T.J."/>
            <person name="Lee Y.H."/>
            <person name="Bennetzen J.L."/>
            <person name="Choi D."/>
        </authorList>
    </citation>
    <scope>NUCLEOTIDE SEQUENCE [LARGE SCALE GENOMIC DNA]</scope>
    <source>
        <strain evidence="4">cv. PBC81</strain>
    </source>
</reference>
<dbReference type="Pfam" id="PF13561">
    <property type="entry name" value="adh_short_C2"/>
    <property type="match status" value="1"/>
</dbReference>
<comment type="similarity">
    <text evidence="1">Belongs to the short-chain dehydrogenases/reductases (SDR) family.</text>
</comment>
<dbReference type="STRING" id="33114.A0A2G2XSA6"/>
<name>A0A2G2XSA6_CAPBA</name>